<keyword evidence="9 11" id="KW-1015">Disulfide bond</keyword>
<reference evidence="13 14" key="1">
    <citation type="submission" date="2016-10" db="EMBL/GenBank/DDBJ databases">
        <authorList>
            <person name="de Groot N.N."/>
        </authorList>
    </citation>
    <scope>NUCLEOTIDE SEQUENCE [LARGE SCALE GENOMIC DNA]</scope>
    <source>
        <strain evidence="13 14">CGMCC 4.3519</strain>
    </source>
</reference>
<name>A0A1H9DYG7_9ACTN</name>
<evidence type="ECO:0000256" key="8">
    <source>
        <dbReference type="ARBA" id="ARBA00023125"/>
    </source>
</evidence>
<dbReference type="AlphaFoldDB" id="A0A1H9DYG7"/>
<feature type="binding site" evidence="11">
    <location>
        <position position="40"/>
    </location>
    <ligand>
        <name>[4Fe-4S] cluster</name>
        <dbReference type="ChEBI" id="CHEBI:49883"/>
    </ligand>
</feature>
<evidence type="ECO:0000256" key="7">
    <source>
        <dbReference type="ARBA" id="ARBA00023015"/>
    </source>
</evidence>
<dbReference type="EMBL" id="FOET01000004">
    <property type="protein sequence ID" value="SEQ17933.1"/>
    <property type="molecule type" value="Genomic_DNA"/>
</dbReference>
<dbReference type="GO" id="GO:0051539">
    <property type="term" value="F:4 iron, 4 sulfur cluster binding"/>
    <property type="evidence" value="ECO:0007669"/>
    <property type="project" value="UniProtKB-UniRule"/>
</dbReference>
<protein>
    <recommendedName>
        <fullName evidence="11">Transcriptional regulator WhiB</fullName>
    </recommendedName>
</protein>
<keyword evidence="10 11" id="KW-0804">Transcription</keyword>
<evidence type="ECO:0000256" key="3">
    <source>
        <dbReference type="ARBA" id="ARBA00022485"/>
    </source>
</evidence>
<dbReference type="HAMAP" id="MF_01479">
    <property type="entry name" value="WhiB"/>
    <property type="match status" value="1"/>
</dbReference>
<dbReference type="GO" id="GO:0003677">
    <property type="term" value="F:DNA binding"/>
    <property type="evidence" value="ECO:0007669"/>
    <property type="project" value="UniProtKB-UniRule"/>
</dbReference>
<dbReference type="Proteomes" id="UP000199055">
    <property type="component" value="Unassembled WGS sequence"/>
</dbReference>
<dbReference type="PANTHER" id="PTHR38839">
    <property type="entry name" value="TRANSCRIPTIONAL REGULATOR WHID-RELATED"/>
    <property type="match status" value="1"/>
</dbReference>
<evidence type="ECO:0000256" key="10">
    <source>
        <dbReference type="ARBA" id="ARBA00023163"/>
    </source>
</evidence>
<keyword evidence="3 11" id="KW-0004">4Fe-4S</keyword>
<dbReference type="PANTHER" id="PTHR38839:SF6">
    <property type="entry name" value="TRANSCRIPTIONAL REGULATOR WHIB1"/>
    <property type="match status" value="1"/>
</dbReference>
<keyword evidence="14" id="KW-1185">Reference proteome</keyword>
<dbReference type="GO" id="GO:0045892">
    <property type="term" value="P:negative regulation of DNA-templated transcription"/>
    <property type="evidence" value="ECO:0007669"/>
    <property type="project" value="TreeGrafter"/>
</dbReference>
<evidence type="ECO:0000256" key="9">
    <source>
        <dbReference type="ARBA" id="ARBA00023157"/>
    </source>
</evidence>
<gene>
    <name evidence="11" type="primary">whiB</name>
    <name evidence="13" type="ORF">SAMN05216481_104328</name>
</gene>
<dbReference type="GO" id="GO:0047134">
    <property type="term" value="F:protein-disulfide reductase [NAD(P)H] activity"/>
    <property type="evidence" value="ECO:0007669"/>
    <property type="project" value="TreeGrafter"/>
</dbReference>
<evidence type="ECO:0000256" key="1">
    <source>
        <dbReference type="ARBA" id="ARBA00004496"/>
    </source>
</evidence>
<feature type="domain" description="4Fe-4S Wbl-type" evidence="12">
    <location>
        <begin position="8"/>
        <end position="70"/>
    </location>
</feature>
<evidence type="ECO:0000259" key="12">
    <source>
        <dbReference type="PROSITE" id="PS51674"/>
    </source>
</evidence>
<feature type="binding site" evidence="11">
    <location>
        <position position="37"/>
    </location>
    <ligand>
        <name>[4Fe-4S] cluster</name>
        <dbReference type="ChEBI" id="CHEBI:49883"/>
    </ligand>
</feature>
<dbReference type="PROSITE" id="PS51674">
    <property type="entry name" value="4FE4S_WBL"/>
    <property type="match status" value="1"/>
</dbReference>
<comment type="similarity">
    <text evidence="2 11">Belongs to the WhiB family.</text>
</comment>
<dbReference type="InterPro" id="IPR003482">
    <property type="entry name" value="Whib"/>
</dbReference>
<keyword evidence="8 11" id="KW-0238">DNA-binding</keyword>
<dbReference type="GO" id="GO:0005737">
    <property type="term" value="C:cytoplasm"/>
    <property type="evidence" value="ECO:0007669"/>
    <property type="project" value="UniProtKB-SubCell"/>
</dbReference>
<sequence>MGWRESAACRGEDPELFFPIGDGGPAERQTARARAVCLGCPVMPQCRDWAVRNGETEGVWGGTTAAERRLIRRRFVGRLPDG</sequence>
<keyword evidence="5 11" id="KW-0408">Iron</keyword>
<comment type="PTM">
    <text evidence="11">The Fe-S cluster can be nitrosylated by nitric oxide (NO).</text>
</comment>
<keyword evidence="7 11" id="KW-0805">Transcription regulation</keyword>
<comment type="PTM">
    <text evidence="11">Upon Fe-S cluster removal intramolecular disulfide bonds are formed.</text>
</comment>
<evidence type="ECO:0000256" key="5">
    <source>
        <dbReference type="ARBA" id="ARBA00023004"/>
    </source>
</evidence>
<dbReference type="Pfam" id="PF02467">
    <property type="entry name" value="Whib"/>
    <property type="match status" value="1"/>
</dbReference>
<accession>A0A1H9DYG7</accession>
<feature type="binding site" evidence="11">
    <location>
        <position position="9"/>
    </location>
    <ligand>
        <name>[4Fe-4S] cluster</name>
        <dbReference type="ChEBI" id="CHEBI:49883"/>
    </ligand>
</feature>
<dbReference type="STRING" id="403935.SAMN05216481_104328"/>
<evidence type="ECO:0000256" key="6">
    <source>
        <dbReference type="ARBA" id="ARBA00023014"/>
    </source>
</evidence>
<keyword evidence="6 11" id="KW-0411">Iron-sulfur</keyword>
<dbReference type="GO" id="GO:0046872">
    <property type="term" value="F:metal ion binding"/>
    <property type="evidence" value="ECO:0007669"/>
    <property type="project" value="UniProtKB-KW"/>
</dbReference>
<feature type="binding site" evidence="11">
    <location>
        <position position="46"/>
    </location>
    <ligand>
        <name>[4Fe-4S] cluster</name>
        <dbReference type="ChEBI" id="CHEBI:49883"/>
    </ligand>
</feature>
<keyword evidence="11" id="KW-0963">Cytoplasm</keyword>
<evidence type="ECO:0000313" key="14">
    <source>
        <dbReference type="Proteomes" id="UP000199055"/>
    </source>
</evidence>
<evidence type="ECO:0000256" key="11">
    <source>
        <dbReference type="HAMAP-Rule" id="MF_01479"/>
    </source>
</evidence>
<evidence type="ECO:0000256" key="2">
    <source>
        <dbReference type="ARBA" id="ARBA00006597"/>
    </source>
</evidence>
<organism evidence="13 14">
    <name type="scientific">Streptomyces radiopugnans</name>
    <dbReference type="NCBI Taxonomy" id="403935"/>
    <lineage>
        <taxon>Bacteria</taxon>
        <taxon>Bacillati</taxon>
        <taxon>Actinomycetota</taxon>
        <taxon>Actinomycetes</taxon>
        <taxon>Kitasatosporales</taxon>
        <taxon>Streptomycetaceae</taxon>
        <taxon>Streptomyces</taxon>
    </lineage>
</organism>
<comment type="function">
    <text evidence="11">Acts as a transcriptional regulator. Probably redox-responsive. The apo- but not holo-form probably binds DNA.</text>
</comment>
<keyword evidence="4 11" id="KW-0479">Metal-binding</keyword>
<comment type="subcellular location">
    <subcellularLocation>
        <location evidence="1 11">Cytoplasm</location>
    </subcellularLocation>
</comment>
<dbReference type="GO" id="GO:0045454">
    <property type="term" value="P:cell redox homeostasis"/>
    <property type="evidence" value="ECO:0007669"/>
    <property type="project" value="TreeGrafter"/>
</dbReference>
<dbReference type="InterPro" id="IPR034768">
    <property type="entry name" value="4FE4S_WBL"/>
</dbReference>
<evidence type="ECO:0000256" key="4">
    <source>
        <dbReference type="ARBA" id="ARBA00022723"/>
    </source>
</evidence>
<proteinExistence type="inferred from homology"/>
<dbReference type="RefSeq" id="WP_093658410.1">
    <property type="nucleotide sequence ID" value="NZ_FOET01000004.1"/>
</dbReference>
<evidence type="ECO:0000313" key="13">
    <source>
        <dbReference type="EMBL" id="SEQ17933.1"/>
    </source>
</evidence>
<dbReference type="GO" id="GO:0035731">
    <property type="term" value="F:dinitrosyl-iron complex binding"/>
    <property type="evidence" value="ECO:0007669"/>
    <property type="project" value="UniProtKB-UniRule"/>
</dbReference>
<comment type="cofactor">
    <cofactor evidence="11">
        <name>[4Fe-4S] cluster</name>
        <dbReference type="ChEBI" id="CHEBI:49883"/>
    </cofactor>
    <text evidence="11">Binds 1 [4Fe-4S] cluster per subunit. Following nitrosylation of the [4Fe-4S] cluster binds 1 [4Fe-8(NO)] cluster per subunit.</text>
</comment>